<proteinExistence type="predicted"/>
<protein>
    <submittedName>
        <fullName evidence="1">Uncharacterized protein</fullName>
    </submittedName>
</protein>
<reference evidence="1" key="1">
    <citation type="submission" date="2020-05" db="EMBL/GenBank/DDBJ databases">
        <title>Large-scale comparative analyses of tick genomes elucidate their genetic diversity and vector capacities.</title>
        <authorList>
            <person name="Jia N."/>
            <person name="Wang J."/>
            <person name="Shi W."/>
            <person name="Du L."/>
            <person name="Sun Y."/>
            <person name="Zhan W."/>
            <person name="Jiang J."/>
            <person name="Wang Q."/>
            <person name="Zhang B."/>
            <person name="Ji P."/>
            <person name="Sakyi L.B."/>
            <person name="Cui X."/>
            <person name="Yuan T."/>
            <person name="Jiang B."/>
            <person name="Yang W."/>
            <person name="Lam T.T.-Y."/>
            <person name="Chang Q."/>
            <person name="Ding S."/>
            <person name="Wang X."/>
            <person name="Zhu J."/>
            <person name="Ruan X."/>
            <person name="Zhao L."/>
            <person name="Wei J."/>
            <person name="Que T."/>
            <person name="Du C."/>
            <person name="Cheng J."/>
            <person name="Dai P."/>
            <person name="Han X."/>
            <person name="Huang E."/>
            <person name="Gao Y."/>
            <person name="Liu J."/>
            <person name="Shao H."/>
            <person name="Ye R."/>
            <person name="Li L."/>
            <person name="Wei W."/>
            <person name="Wang X."/>
            <person name="Wang C."/>
            <person name="Yang T."/>
            <person name="Huo Q."/>
            <person name="Li W."/>
            <person name="Guo W."/>
            <person name="Chen H."/>
            <person name="Zhou L."/>
            <person name="Ni X."/>
            <person name="Tian J."/>
            <person name="Zhou Y."/>
            <person name="Sheng Y."/>
            <person name="Liu T."/>
            <person name="Pan Y."/>
            <person name="Xia L."/>
            <person name="Li J."/>
            <person name="Zhao F."/>
            <person name="Cao W."/>
        </authorList>
    </citation>
    <scope>NUCLEOTIDE SEQUENCE</scope>
    <source>
        <strain evidence="1">Hyas-2018</strain>
    </source>
</reference>
<keyword evidence="2" id="KW-1185">Reference proteome</keyword>
<organism evidence="1 2">
    <name type="scientific">Hyalomma asiaticum</name>
    <name type="common">Tick</name>
    <dbReference type="NCBI Taxonomy" id="266040"/>
    <lineage>
        <taxon>Eukaryota</taxon>
        <taxon>Metazoa</taxon>
        <taxon>Ecdysozoa</taxon>
        <taxon>Arthropoda</taxon>
        <taxon>Chelicerata</taxon>
        <taxon>Arachnida</taxon>
        <taxon>Acari</taxon>
        <taxon>Parasitiformes</taxon>
        <taxon>Ixodida</taxon>
        <taxon>Ixodoidea</taxon>
        <taxon>Ixodidae</taxon>
        <taxon>Hyalomminae</taxon>
        <taxon>Hyalomma</taxon>
    </lineage>
</organism>
<dbReference type="Proteomes" id="UP000821845">
    <property type="component" value="Chromosome 9"/>
</dbReference>
<gene>
    <name evidence="1" type="ORF">HPB50_014239</name>
</gene>
<dbReference type="EMBL" id="CM023489">
    <property type="protein sequence ID" value="KAH6922459.1"/>
    <property type="molecule type" value="Genomic_DNA"/>
</dbReference>
<accession>A0ACB7RM14</accession>
<evidence type="ECO:0000313" key="1">
    <source>
        <dbReference type="EMBL" id="KAH6922459.1"/>
    </source>
</evidence>
<name>A0ACB7RM14_HYAAI</name>
<comment type="caution">
    <text evidence="1">The sequence shown here is derived from an EMBL/GenBank/DDBJ whole genome shotgun (WGS) entry which is preliminary data.</text>
</comment>
<sequence>MIFFQGRHVRYYVLFHSLDFRCRPYRKSVQSCRTCGNTGHRQDVCPPPLPDFCSKCGKTNQLPDHMCKPACKLRGEEHETASKVCKKGLKPNPPPFHIRQQRMDRIKARDCCWSLADEEFPELGGQTTNLHSSAGRAPTRGRSRSALRSR</sequence>
<evidence type="ECO:0000313" key="2">
    <source>
        <dbReference type="Proteomes" id="UP000821845"/>
    </source>
</evidence>